<dbReference type="Proteomes" id="UP000092445">
    <property type="component" value="Unassembled WGS sequence"/>
</dbReference>
<dbReference type="VEuPathDB" id="VectorBase:GPAI021097"/>
<name>A0A1A9ZPM4_GLOPL</name>
<feature type="compositionally biased region" description="Low complexity" evidence="1">
    <location>
        <begin position="32"/>
        <end position="54"/>
    </location>
</feature>
<dbReference type="EnsemblMetazoa" id="GPAI021097-RA">
    <property type="protein sequence ID" value="GPAI021097-PA"/>
    <property type="gene ID" value="GPAI021097"/>
</dbReference>
<feature type="region of interest" description="Disordered" evidence="1">
    <location>
        <begin position="1"/>
        <end position="75"/>
    </location>
</feature>
<accession>A0A1A9ZPM4</accession>
<protein>
    <submittedName>
        <fullName evidence="2">Uncharacterized protein</fullName>
    </submittedName>
</protein>
<reference evidence="2" key="2">
    <citation type="submission" date="2020-05" db="UniProtKB">
        <authorList>
            <consortium name="EnsemblMetazoa"/>
        </authorList>
    </citation>
    <scope>IDENTIFICATION</scope>
    <source>
        <strain evidence="2">IAEA</strain>
    </source>
</reference>
<proteinExistence type="predicted"/>
<organism evidence="2 3">
    <name type="scientific">Glossina pallidipes</name>
    <name type="common">Tsetse fly</name>
    <dbReference type="NCBI Taxonomy" id="7398"/>
    <lineage>
        <taxon>Eukaryota</taxon>
        <taxon>Metazoa</taxon>
        <taxon>Ecdysozoa</taxon>
        <taxon>Arthropoda</taxon>
        <taxon>Hexapoda</taxon>
        <taxon>Insecta</taxon>
        <taxon>Pterygota</taxon>
        <taxon>Neoptera</taxon>
        <taxon>Endopterygota</taxon>
        <taxon>Diptera</taxon>
        <taxon>Brachycera</taxon>
        <taxon>Muscomorpha</taxon>
        <taxon>Hippoboscoidea</taxon>
        <taxon>Glossinidae</taxon>
        <taxon>Glossina</taxon>
    </lineage>
</organism>
<evidence type="ECO:0000313" key="2">
    <source>
        <dbReference type="EnsemblMetazoa" id="GPAI021097-PA"/>
    </source>
</evidence>
<keyword evidence="3" id="KW-1185">Reference proteome</keyword>
<dbReference type="AlphaFoldDB" id="A0A1A9ZPM4"/>
<evidence type="ECO:0000256" key="1">
    <source>
        <dbReference type="SAM" id="MobiDB-lite"/>
    </source>
</evidence>
<reference evidence="3" key="1">
    <citation type="submission" date="2014-03" db="EMBL/GenBank/DDBJ databases">
        <authorList>
            <person name="Aksoy S."/>
            <person name="Warren W."/>
            <person name="Wilson R.K."/>
        </authorList>
    </citation>
    <scope>NUCLEOTIDE SEQUENCE [LARGE SCALE GENOMIC DNA]</scope>
    <source>
        <strain evidence="3">IAEA</strain>
    </source>
</reference>
<feature type="compositionally biased region" description="Polar residues" evidence="1">
    <location>
        <begin position="59"/>
        <end position="75"/>
    </location>
</feature>
<dbReference type="STRING" id="7398.A0A1A9ZPM4"/>
<evidence type="ECO:0000313" key="3">
    <source>
        <dbReference type="Proteomes" id="UP000092445"/>
    </source>
</evidence>
<sequence>MSVAAMTLDDHQRPLMNSYEKMSKQYEQNLQNSSSSMAMGGSSSASNNAGLLSGPASPTPSGSEELNTAPTTNNM</sequence>